<gene>
    <name evidence="2" type="ORF">DFJ69_6651</name>
</gene>
<keyword evidence="3" id="KW-1185">Reference proteome</keyword>
<dbReference type="OrthoDB" id="118811at2"/>
<dbReference type="AlphaFoldDB" id="A0A3D9TBC3"/>
<reference evidence="2 3" key="1">
    <citation type="submission" date="2018-08" db="EMBL/GenBank/DDBJ databases">
        <title>Sequencing the genomes of 1000 actinobacteria strains.</title>
        <authorList>
            <person name="Klenk H.-P."/>
        </authorList>
    </citation>
    <scope>NUCLEOTIDE SEQUENCE [LARGE SCALE GENOMIC DNA]</scope>
    <source>
        <strain evidence="2 3">DSM 43927</strain>
    </source>
</reference>
<comment type="caution">
    <text evidence="2">The sequence shown here is derived from an EMBL/GenBank/DDBJ whole genome shotgun (WGS) entry which is preliminary data.</text>
</comment>
<evidence type="ECO:0000256" key="1">
    <source>
        <dbReference type="SAM" id="MobiDB-lite"/>
    </source>
</evidence>
<accession>A0A3D9TBC3</accession>
<dbReference type="Proteomes" id="UP000256661">
    <property type="component" value="Unassembled WGS sequence"/>
</dbReference>
<proteinExistence type="predicted"/>
<organism evidence="2 3">
    <name type="scientific">Thermomonospora umbrina</name>
    <dbReference type="NCBI Taxonomy" id="111806"/>
    <lineage>
        <taxon>Bacteria</taxon>
        <taxon>Bacillati</taxon>
        <taxon>Actinomycetota</taxon>
        <taxon>Actinomycetes</taxon>
        <taxon>Streptosporangiales</taxon>
        <taxon>Thermomonosporaceae</taxon>
        <taxon>Thermomonospora</taxon>
    </lineage>
</organism>
<evidence type="ECO:0000313" key="3">
    <source>
        <dbReference type="Proteomes" id="UP000256661"/>
    </source>
</evidence>
<dbReference type="EMBL" id="QTTT01000001">
    <property type="protein sequence ID" value="REF01052.1"/>
    <property type="molecule type" value="Genomic_DNA"/>
</dbReference>
<evidence type="ECO:0000313" key="2">
    <source>
        <dbReference type="EMBL" id="REF01052.1"/>
    </source>
</evidence>
<protein>
    <submittedName>
        <fullName evidence="2">Uncharacterized protein</fullName>
    </submittedName>
</protein>
<name>A0A3D9TBC3_9ACTN</name>
<feature type="region of interest" description="Disordered" evidence="1">
    <location>
        <begin position="59"/>
        <end position="84"/>
    </location>
</feature>
<dbReference type="RefSeq" id="WP_116026138.1">
    <property type="nucleotide sequence ID" value="NZ_QTTT01000001.1"/>
</dbReference>
<sequence>MSEPPPREAGRVSAGLAGPGPAALAAFAADQACRGAACDHAPAETEAALLDTLRVRGEDAWRVAEARRRPGRSRAGDDEKEETP</sequence>